<protein>
    <submittedName>
        <fullName evidence="1">PepSY domain-containing protein</fullName>
    </submittedName>
</protein>
<name>A0A5C6ULP3_9SPHN</name>
<gene>
    <name evidence="1" type="ORF">FSZ31_05635</name>
</gene>
<comment type="caution">
    <text evidence="1">The sequence shown here is derived from an EMBL/GenBank/DDBJ whole genome shotgun (WGS) entry which is preliminary data.</text>
</comment>
<dbReference type="Proteomes" id="UP000321129">
    <property type="component" value="Unassembled WGS sequence"/>
</dbReference>
<reference evidence="1 2" key="1">
    <citation type="submission" date="2019-08" db="EMBL/GenBank/DDBJ databases">
        <title>Sphingorhabdus soil sp. nov., isolated from arctic soil.</title>
        <authorList>
            <person name="Liu Y."/>
        </authorList>
    </citation>
    <scope>NUCLEOTIDE SEQUENCE [LARGE SCALE GENOMIC DNA]</scope>
    <source>
        <strain evidence="1 2">D-2Q-5-6</strain>
    </source>
</reference>
<dbReference type="AlphaFoldDB" id="A0A5C6ULP3"/>
<keyword evidence="2" id="KW-1185">Reference proteome</keyword>
<evidence type="ECO:0000313" key="1">
    <source>
        <dbReference type="EMBL" id="TXC74192.1"/>
    </source>
</evidence>
<evidence type="ECO:0000313" key="2">
    <source>
        <dbReference type="Proteomes" id="UP000321129"/>
    </source>
</evidence>
<proteinExistence type="predicted"/>
<dbReference type="RefSeq" id="WP_147122098.1">
    <property type="nucleotide sequence ID" value="NZ_VOPY01000001.1"/>
</dbReference>
<dbReference type="OrthoDB" id="7428944at2"/>
<accession>A0A5C6ULP3</accession>
<dbReference type="EMBL" id="VOPY01000001">
    <property type="protein sequence ID" value="TXC74192.1"/>
    <property type="molecule type" value="Genomic_DNA"/>
</dbReference>
<sequence>MAFAPVFSKTAKWLAPGTLAVLACVAVPAAAESQARRADLSPVREAMESGKVMRLGEIIQLARQTPPYDEMRFLGVVGLDAVRLRYKLKFMDGDQVVYVYVDARTGRVLGSSR</sequence>
<organism evidence="1 2">
    <name type="scientific">Flavisphingopyxis soli</name>
    <dbReference type="NCBI Taxonomy" id="2601267"/>
    <lineage>
        <taxon>Bacteria</taxon>
        <taxon>Pseudomonadati</taxon>
        <taxon>Pseudomonadota</taxon>
        <taxon>Alphaproteobacteria</taxon>
        <taxon>Sphingomonadales</taxon>
        <taxon>Sphingopyxidaceae</taxon>
        <taxon>Flavisphingopyxis</taxon>
    </lineage>
</organism>